<proteinExistence type="predicted"/>
<dbReference type="EMBL" id="AY369265">
    <property type="protein sequence ID" value="AAQ73390.1"/>
    <property type="molecule type" value="Genomic_DNA"/>
</dbReference>
<keyword evidence="2" id="KW-1185">Reference proteome</keyword>
<name>Q6UIY8_9CAUD</name>
<dbReference type="Proteomes" id="UP000000995">
    <property type="component" value="Genome"/>
</dbReference>
<gene>
    <name evidence="1" type="primary">Bcep1-43</name>
</gene>
<protein>
    <submittedName>
        <fullName evidence="1">Gp43</fullName>
    </submittedName>
</protein>
<organism evidence="1 2">
    <name type="scientific">Burkholderia phage Bcep1</name>
    <dbReference type="NCBI Taxonomy" id="2883943"/>
    <lineage>
        <taxon>Viruses</taxon>
        <taxon>Duplodnaviria</taxon>
        <taxon>Heunggongvirae</taxon>
        <taxon>Uroviricota</taxon>
        <taxon>Caudoviricetes</taxon>
        <taxon>Naesvirus</taxon>
        <taxon>Naesvirus bcep1</taxon>
    </lineage>
</organism>
<dbReference type="KEGG" id="vg:2657370"/>
<dbReference type="GeneID" id="2657370"/>
<evidence type="ECO:0000313" key="2">
    <source>
        <dbReference type="Proteomes" id="UP000000995"/>
    </source>
</evidence>
<evidence type="ECO:0000313" key="1">
    <source>
        <dbReference type="EMBL" id="AAQ73390.1"/>
    </source>
</evidence>
<dbReference type="RefSeq" id="NP_944352.1">
    <property type="nucleotide sequence ID" value="NC_005263.2"/>
</dbReference>
<sequence>MSRFRTVEIAMKGSQRRDGQKCYAVCFVGDEPLEVRVKQPRGWYTLWLQGEPFKNRIAMDAIKAARAA</sequence>
<accession>Q6UIY8</accession>
<reference evidence="1 2" key="1">
    <citation type="journal article" date="2006" name="J. Bacteriol.">
        <title>Divergence and mosaicism among virulent soil phages of the Burkholderia cepacia complex.</title>
        <authorList>
            <person name="Summer E.J."/>
            <person name="Gonzalez C.F."/>
            <person name="Bomer M."/>
            <person name="Carlile T."/>
            <person name="Embry A."/>
            <person name="Kucherka A.M."/>
            <person name="Lee J."/>
            <person name="Mebane L."/>
            <person name="Morrison W.C."/>
            <person name="Mark L."/>
            <person name="King M.D."/>
            <person name="LiPuma J.J."/>
            <person name="Vidaver A.K."/>
            <person name="Young R."/>
        </authorList>
    </citation>
    <scope>NUCLEOTIDE SEQUENCE</scope>
</reference>